<organism evidence="1 2">
    <name type="scientific">Alcanivorax quisquiliarum</name>
    <dbReference type="NCBI Taxonomy" id="2933565"/>
    <lineage>
        <taxon>Bacteria</taxon>
        <taxon>Pseudomonadati</taxon>
        <taxon>Pseudomonadota</taxon>
        <taxon>Gammaproteobacteria</taxon>
        <taxon>Oceanospirillales</taxon>
        <taxon>Alcanivoracaceae</taxon>
        <taxon>Alcanivorax</taxon>
    </lineage>
</organism>
<proteinExistence type="predicted"/>
<dbReference type="RefSeq" id="WP_246949071.1">
    <property type="nucleotide sequence ID" value="NZ_JALKII010000002.1"/>
</dbReference>
<keyword evidence="2" id="KW-1185">Reference proteome</keyword>
<sequence>MVTKFRRFTDCLLGRGEAAVTLPPMDGALRPNTLLEHASVLAQVQAPDNLVCHGGELLCSSGARLLRLDAASGALTPWIEFEAAVTAMTSLPDGGLAVALVDGQLLRVDGSHSRVLTGLGRYRGFCPTALLADGETGLIVLEGSAEHRCDQWQRDLMMKGCSGSVWRLDLAGGESACLATGLAWPAGVAQDIDGSLIISESWRHRLRRIATGAGAPRSSDLLTDLPGYPGRLVPAKGGGYWLALFAPRSQLVEFVLREKEYRLRMIADIDQRFWVAPALESGRDFREPLQGGAIKSMGILKPWAPTRSYGLLVRLDGAWQPRFSLHSRADGTRHGVTSALEHGEQLLVASKGGHCILGLASDVTGEA</sequence>
<dbReference type="Proteomes" id="UP001165524">
    <property type="component" value="Unassembled WGS sequence"/>
</dbReference>
<evidence type="ECO:0008006" key="3">
    <source>
        <dbReference type="Google" id="ProtNLM"/>
    </source>
</evidence>
<dbReference type="InterPro" id="IPR011042">
    <property type="entry name" value="6-blade_b-propeller_TolB-like"/>
</dbReference>
<dbReference type="SUPFAM" id="SSF63829">
    <property type="entry name" value="Calcium-dependent phosphotriesterase"/>
    <property type="match status" value="1"/>
</dbReference>
<dbReference type="PANTHER" id="PTHR10426:SF88">
    <property type="entry name" value="ADIPOCYTE PLASMA MEMBRANE-ASSOCIATED PROTEIN HEMOMUCIN-RELATED"/>
    <property type="match status" value="1"/>
</dbReference>
<dbReference type="Gene3D" id="2.120.10.30">
    <property type="entry name" value="TolB, C-terminal domain"/>
    <property type="match status" value="1"/>
</dbReference>
<name>A0ABT0E5F0_9GAMM</name>
<comment type="caution">
    <text evidence="1">The sequence shown here is derived from an EMBL/GenBank/DDBJ whole genome shotgun (WGS) entry which is preliminary data.</text>
</comment>
<gene>
    <name evidence="1" type="ORF">MU846_04775</name>
</gene>
<dbReference type="PANTHER" id="PTHR10426">
    <property type="entry name" value="STRICTOSIDINE SYNTHASE-RELATED"/>
    <property type="match status" value="1"/>
</dbReference>
<protein>
    <recommendedName>
        <fullName evidence="3">Strictosidine synthase</fullName>
    </recommendedName>
</protein>
<evidence type="ECO:0000313" key="2">
    <source>
        <dbReference type="Proteomes" id="UP001165524"/>
    </source>
</evidence>
<evidence type="ECO:0000313" key="1">
    <source>
        <dbReference type="EMBL" id="MCK0537017.1"/>
    </source>
</evidence>
<dbReference type="EMBL" id="JALKII010000002">
    <property type="protein sequence ID" value="MCK0537017.1"/>
    <property type="molecule type" value="Genomic_DNA"/>
</dbReference>
<accession>A0ABT0E5F0</accession>
<reference evidence="1" key="1">
    <citation type="submission" date="2022-04" db="EMBL/GenBank/DDBJ databases">
        <title>Alcanivorax sp. CY1518 draft genome sequence.</title>
        <authorList>
            <person name="Zhao G."/>
            <person name="An M."/>
        </authorList>
    </citation>
    <scope>NUCLEOTIDE SEQUENCE</scope>
    <source>
        <strain evidence="1">CY1518</strain>
    </source>
</reference>